<dbReference type="GO" id="GO:0051028">
    <property type="term" value="P:mRNA transport"/>
    <property type="evidence" value="ECO:0007669"/>
    <property type="project" value="UniProtKB-KW"/>
</dbReference>
<dbReference type="GO" id="GO:0008139">
    <property type="term" value="F:nuclear localization sequence binding"/>
    <property type="evidence" value="ECO:0007669"/>
    <property type="project" value="TreeGrafter"/>
</dbReference>
<keyword evidence="4" id="KW-0068">Autocatalytic cleavage</keyword>
<name>A0A1V8TIH0_9PEZI</name>
<dbReference type="InterPro" id="IPR025574">
    <property type="entry name" value="Nucleoporin_FG_rpt"/>
</dbReference>
<dbReference type="Gene3D" id="3.30.1610.10">
    <property type="entry name" value="Peptidase S59, nucleoporin"/>
    <property type="match status" value="1"/>
</dbReference>
<comment type="caution">
    <text evidence="12">The sequence shown here is derived from an EMBL/GenBank/DDBJ whole genome shotgun (WGS) entry which is preliminary data.</text>
</comment>
<comment type="similarity">
    <text evidence="2">Belongs to the nucleoporin GLFG family.</text>
</comment>
<evidence type="ECO:0000256" key="8">
    <source>
        <dbReference type="ARBA" id="ARBA00023132"/>
    </source>
</evidence>
<feature type="compositionally biased region" description="Low complexity" evidence="10">
    <location>
        <begin position="522"/>
        <end position="558"/>
    </location>
</feature>
<dbReference type="GO" id="GO:0034398">
    <property type="term" value="P:telomere tethering at nuclear periphery"/>
    <property type="evidence" value="ECO:0007669"/>
    <property type="project" value="TreeGrafter"/>
</dbReference>
<dbReference type="GO" id="GO:0000973">
    <property type="term" value="P:post-transcriptional tethering of RNA polymerase II gene DNA at nuclear periphery"/>
    <property type="evidence" value="ECO:0007669"/>
    <property type="project" value="TreeGrafter"/>
</dbReference>
<evidence type="ECO:0000256" key="7">
    <source>
        <dbReference type="ARBA" id="ARBA00023010"/>
    </source>
</evidence>
<protein>
    <recommendedName>
        <fullName evidence="11">Peptidase S59 domain-containing protein</fullName>
    </recommendedName>
</protein>
<keyword evidence="8" id="KW-0906">Nuclear pore complex</keyword>
<feature type="region of interest" description="Disordered" evidence="10">
    <location>
        <begin position="188"/>
        <end position="213"/>
    </location>
</feature>
<keyword evidence="5" id="KW-0509">mRNA transport</keyword>
<dbReference type="InterPro" id="IPR021967">
    <property type="entry name" value="Nup98_C"/>
</dbReference>
<evidence type="ECO:0000256" key="9">
    <source>
        <dbReference type="ARBA" id="ARBA00023242"/>
    </source>
</evidence>
<evidence type="ECO:0000256" key="10">
    <source>
        <dbReference type="SAM" id="MobiDB-lite"/>
    </source>
</evidence>
<dbReference type="EMBL" id="NAJO01000007">
    <property type="protein sequence ID" value="OQO11032.1"/>
    <property type="molecule type" value="Genomic_DNA"/>
</dbReference>
<keyword evidence="6" id="KW-0653">Protein transport</keyword>
<dbReference type="InterPro" id="IPR036903">
    <property type="entry name" value="Nup98_auto-Pept-S59_dom_sf"/>
</dbReference>
<feature type="region of interest" description="Disordered" evidence="10">
    <location>
        <begin position="404"/>
        <end position="433"/>
    </location>
</feature>
<dbReference type="GO" id="GO:0006405">
    <property type="term" value="P:RNA export from nucleus"/>
    <property type="evidence" value="ECO:0007669"/>
    <property type="project" value="TreeGrafter"/>
</dbReference>
<feature type="region of interest" description="Disordered" evidence="10">
    <location>
        <begin position="1207"/>
        <end position="1233"/>
    </location>
</feature>
<dbReference type="InParanoid" id="A0A1V8TIH0"/>
<dbReference type="PROSITE" id="PS51434">
    <property type="entry name" value="NUP_C"/>
    <property type="match status" value="1"/>
</dbReference>
<dbReference type="GO" id="GO:0044614">
    <property type="term" value="C:nuclear pore cytoplasmic filaments"/>
    <property type="evidence" value="ECO:0007669"/>
    <property type="project" value="TreeGrafter"/>
</dbReference>
<feature type="compositionally biased region" description="Low complexity" evidence="10">
    <location>
        <begin position="411"/>
        <end position="424"/>
    </location>
</feature>
<dbReference type="InterPro" id="IPR037665">
    <property type="entry name" value="Nucleoporin_S59-like"/>
</dbReference>
<dbReference type="Gene3D" id="1.10.10.2360">
    <property type="match status" value="1"/>
</dbReference>
<evidence type="ECO:0000259" key="11">
    <source>
        <dbReference type="PROSITE" id="PS51434"/>
    </source>
</evidence>
<feature type="compositionally biased region" description="Polar residues" evidence="10">
    <location>
        <begin position="478"/>
        <end position="488"/>
    </location>
</feature>
<dbReference type="Gene3D" id="1.25.40.690">
    <property type="match status" value="1"/>
</dbReference>
<dbReference type="PANTHER" id="PTHR23198">
    <property type="entry name" value="NUCLEOPORIN"/>
    <property type="match status" value="1"/>
</dbReference>
<dbReference type="STRING" id="1507870.A0A1V8TIH0"/>
<feature type="compositionally biased region" description="Acidic residues" evidence="10">
    <location>
        <begin position="1154"/>
        <end position="1165"/>
    </location>
</feature>
<dbReference type="Proteomes" id="UP000192596">
    <property type="component" value="Unassembled WGS sequence"/>
</dbReference>
<dbReference type="GO" id="GO:0017056">
    <property type="term" value="F:structural constituent of nuclear pore"/>
    <property type="evidence" value="ECO:0007669"/>
    <property type="project" value="InterPro"/>
</dbReference>
<proteinExistence type="inferred from homology"/>
<feature type="compositionally biased region" description="Low complexity" evidence="10">
    <location>
        <begin position="189"/>
        <end position="202"/>
    </location>
</feature>
<dbReference type="InterPro" id="IPR007230">
    <property type="entry name" value="Nup98_auto-Pept-S59_dom"/>
</dbReference>
<feature type="compositionally biased region" description="Polar residues" evidence="10">
    <location>
        <begin position="852"/>
        <end position="867"/>
    </location>
</feature>
<sequence length="2057" mass="212354">MSFGGFGGANSGSTFGGFGNNANNTATTSAGGSLFGGGTATTGGFGGFGGSNNSTSSPFGAAKPAGFGAPAATTAGGSMFGGGTSTAGGFGGGGGGFGATNNTGGGLFGANKPAATGFGANATSGGLFGSSTGGGFGGSTQQNNNPFGGSAGAASNPFGSAAAPAASTGFGSTAGNSGSGFAFGGGNAGAAASTTQGTPAAPYTATTEKEAGTSNTTNAYQSLTFQQPFQNKSFEELRVEDYVQNKRYPQGNSFGSGSTFGGFGGGNTAQPAQTGGGLFGNSGSTSTGFGGGSAGTGFGGGATSGGLFGQNKPATTSLFGGANTSSAAPSTGFGATATGGGGLFGNSAQQPATGGGLFGGSGSTGGFGGNASGGGLFGQANQAQPAKPAFGGFGATNNTTASTGFGGGFGATQQPAAQQPAQNGGLFGNSTSGGFGANNTSGGLFGGANQAKPATGGLFGNSTTTNNTGGGLFGGSGAQSNTFGQSQPAPGGLFGSAPQNNTTGGGLFGNNAAKPATGGLFGNSTSGTGSSLFGGNQQQNTGGSTSLFGGGQQAQQTGGLFGNSQAKPSTGGLFGASNNGTQGGGLFGGAQQNNNAGGNSLFGNSQGQGNSLFGNSQGQNQAGNSLFGNSQQQQPQQNQLTATLTGDPYGNAQLFSSLAAPSPPVGPLATPLSGARAPPKPRASLLSSIRSGSPMLSASQSMTPKARPGYGFSYSTYNSPSSASFNLSPGASSLLRPASSIGSALSGRLSKSLSTSNLRSEVGAGSSLLRTPMNGQSSLLLGGSLLGSGGGSLGSASMRRLKIDRNVRSDLFGPTPSAAPQATPNSTEEPTYPDLERQERDTQRGGPRKSVSFDNNGAADQNSSGNSGALVVRQDDDETTPTSTPAPAAPPASRQNSSRVLSSVVEEGSATKPAASKQSAGTKSKPDPKVKIPPGDYWTQPSMKAVRSMSRQQLSAVKDFKIGRANVGVILFNPGKTIDLSAVPLDDLLPNEEQGKMGIVRLIPRNATVYLEPFDSIKPPVGQGLNVPSTIHLEQSWPRSAKRSQGARPDAIAAARELSAHKMRLSKVGGTTLKDYDPDTGVWTFTVPHYTSYGLDSDDEDDDDEDLGDLDLQVRIPTSMQSAPNTHTGVSSASRMDTSGLSEPPATVASAERDDSEADSELAAQEEDTFEFKLTKRSQQSNAVAVPGGFDDGDSLLDTELARADESVQEIDDNSGSVTDRHIGGAVQPPSPNTLEKYHSSMLLDSDDDEVDAIDQDLPGSFLAAEAKAPKSILKARTTAFASPDRVAEMTWEDQLLRTISPKKRDRQALRDIQAGFTAGNADDLAEESPFKKTLLDRSQFGQSYLATKSAKKSGGDFGKSTLSADNKLGRSVGFATRMEMMDSLWGGAGEKSSRPRHPSALSRPLRPSNGNADENNHHWHESFKPHFTSTDVLTVAVPDIAVSKQQDLQQDLQPLVSETKDIQFLRFAAAEDLDAPALALQKQQTELVQDIEQDADQTMLLAEAPGEDFAFATLAELPATDTPLGMQEQAIWQLCSTLFDPVEVSAHGLLDGMSAEAITEYEPRLRLDALRQMWTQLISAEVDVKIASTRSQETKALYLLVKGDVVAASQLLAEAGNSRLAILVSQLPSSAVGRDLLMVQIEAWQKRKDWTEFSDPTKALWTILSGQTCSVVGVSAGGPEDRAKASKISEHFDLNWRMALALRMHFSAAQNIEELVRGYVDDLEDGEERVGPSGPWGDDEDTLLGLLRLYAYPDAPVVDSIEPKAVSGNALHSRLSWQLGTLLHAKGFTIEDPDVDKFSVDFAAQLEAAGEWSKAAWVLMHLRESETRMHAVKELLHRNAAQLPDHDDDEAMDENDEGAIWRIESLHLPKHLVENAKALHAAAVLQDPARQISYLLSADTDESLAEAHDVLCDTVGPEAIISRSYTELRTLVKYFTNANAPARLEEWKTGGKLYADFLLLHDMEPRKRQGRDGRNVCYALGKALSAATGKAQEGEVEMPLIVRVAMGEMEKKVRAVEKDEGFEGALTDKNVDIKRDVGRCNVEKMWEGYRLALSAA</sequence>
<keyword evidence="7" id="KW-0811">Translocation</keyword>
<feature type="compositionally biased region" description="Polar residues" evidence="10">
    <location>
        <begin position="601"/>
        <end position="630"/>
    </location>
</feature>
<evidence type="ECO:0000313" key="13">
    <source>
        <dbReference type="Proteomes" id="UP000192596"/>
    </source>
</evidence>
<keyword evidence="13" id="KW-1185">Reference proteome</keyword>
<dbReference type="OrthoDB" id="3797628at2759"/>
<comment type="subcellular location">
    <subcellularLocation>
        <location evidence="1">Nucleus</location>
        <location evidence="1">Nuclear pore complex</location>
    </subcellularLocation>
</comment>
<feature type="region of interest" description="Disordered" evidence="10">
    <location>
        <begin position="1386"/>
        <end position="1421"/>
    </location>
</feature>
<evidence type="ECO:0000256" key="6">
    <source>
        <dbReference type="ARBA" id="ARBA00022927"/>
    </source>
</evidence>
<evidence type="ECO:0000313" key="12">
    <source>
        <dbReference type="EMBL" id="OQO11032.1"/>
    </source>
</evidence>
<evidence type="ECO:0000256" key="3">
    <source>
        <dbReference type="ARBA" id="ARBA00022448"/>
    </source>
</evidence>
<feature type="region of interest" description="Disordered" evidence="10">
    <location>
        <begin position="1114"/>
        <end position="1165"/>
    </location>
</feature>
<dbReference type="SUPFAM" id="SSF82215">
    <property type="entry name" value="C-terminal autoproteolytic domain of nucleoporin nup98"/>
    <property type="match status" value="1"/>
</dbReference>
<feature type="compositionally biased region" description="Low complexity" evidence="10">
    <location>
        <begin position="589"/>
        <end position="599"/>
    </location>
</feature>
<keyword evidence="9" id="KW-0539">Nucleus</keyword>
<dbReference type="Pfam" id="PF04096">
    <property type="entry name" value="Nucleoporin2"/>
    <property type="match status" value="1"/>
</dbReference>
<feature type="domain" description="Peptidase S59" evidence="11">
    <location>
        <begin position="934"/>
        <end position="1090"/>
    </location>
</feature>
<feature type="compositionally biased region" description="Polar residues" evidence="10">
    <location>
        <begin position="1116"/>
        <end position="1141"/>
    </location>
</feature>
<feature type="region of interest" description="Disordered" evidence="10">
    <location>
        <begin position="469"/>
        <end position="687"/>
    </location>
</feature>
<evidence type="ECO:0000256" key="4">
    <source>
        <dbReference type="ARBA" id="ARBA00022813"/>
    </source>
</evidence>
<organism evidence="12 13">
    <name type="scientific">Cryoendolithus antarcticus</name>
    <dbReference type="NCBI Taxonomy" id="1507870"/>
    <lineage>
        <taxon>Eukaryota</taxon>
        <taxon>Fungi</taxon>
        <taxon>Dikarya</taxon>
        <taxon>Ascomycota</taxon>
        <taxon>Pezizomycotina</taxon>
        <taxon>Dothideomycetes</taxon>
        <taxon>Dothideomycetidae</taxon>
        <taxon>Cladosporiales</taxon>
        <taxon>Cladosporiaceae</taxon>
        <taxon>Cryoendolithus</taxon>
    </lineage>
</organism>
<evidence type="ECO:0000256" key="2">
    <source>
        <dbReference type="ARBA" id="ARBA00008926"/>
    </source>
</evidence>
<dbReference type="FunFam" id="1.10.10.2360:FF:000001">
    <property type="entry name" value="Nuclear pore complex protein Nup98-Nup96"/>
    <property type="match status" value="1"/>
</dbReference>
<keyword evidence="3" id="KW-0813">Transport</keyword>
<feature type="region of interest" description="Disordered" evidence="10">
    <location>
        <begin position="248"/>
        <end position="284"/>
    </location>
</feature>
<gene>
    <name evidence="12" type="ORF">B0A48_05287</name>
</gene>
<evidence type="ECO:0000256" key="5">
    <source>
        <dbReference type="ARBA" id="ARBA00022816"/>
    </source>
</evidence>
<feature type="compositionally biased region" description="Gly residues" evidence="10">
    <location>
        <begin position="258"/>
        <end position="267"/>
    </location>
</feature>
<feature type="compositionally biased region" description="Polar residues" evidence="10">
    <location>
        <begin position="818"/>
        <end position="829"/>
    </location>
</feature>
<reference evidence="13" key="1">
    <citation type="submission" date="2017-03" db="EMBL/GenBank/DDBJ databases">
        <title>Genomes of endolithic fungi from Antarctica.</title>
        <authorList>
            <person name="Coleine C."/>
            <person name="Masonjones S."/>
            <person name="Stajich J.E."/>
        </authorList>
    </citation>
    <scope>NUCLEOTIDE SEQUENCE [LARGE SCALE GENOMIC DNA]</scope>
    <source>
        <strain evidence="13">CCFEE 5527</strain>
    </source>
</reference>
<dbReference type="GO" id="GO:0003723">
    <property type="term" value="F:RNA binding"/>
    <property type="evidence" value="ECO:0007669"/>
    <property type="project" value="TreeGrafter"/>
</dbReference>
<evidence type="ECO:0000256" key="1">
    <source>
        <dbReference type="ARBA" id="ARBA00004567"/>
    </source>
</evidence>
<accession>A0A1V8TIH0</accession>
<feature type="region of interest" description="Disordered" evidence="10">
    <location>
        <begin position="133"/>
        <end position="152"/>
    </location>
</feature>
<feature type="region of interest" description="Disordered" evidence="10">
    <location>
        <begin position="808"/>
        <end position="937"/>
    </location>
</feature>
<dbReference type="PANTHER" id="PTHR23198:SF6">
    <property type="entry name" value="NUCLEAR PORE COMPLEX PROTEIN NUP98-NUP96"/>
    <property type="match status" value="1"/>
</dbReference>
<dbReference type="Pfam" id="PF12110">
    <property type="entry name" value="Nup96"/>
    <property type="match status" value="1"/>
</dbReference>
<dbReference type="GO" id="GO:0006606">
    <property type="term" value="P:protein import into nucleus"/>
    <property type="evidence" value="ECO:0007669"/>
    <property type="project" value="TreeGrafter"/>
</dbReference>
<dbReference type="Pfam" id="PF13634">
    <property type="entry name" value="Nucleoporin_FG"/>
    <property type="match status" value="3"/>
</dbReference>
<feature type="compositionally biased region" description="Basic and acidic residues" evidence="10">
    <location>
        <begin position="834"/>
        <end position="843"/>
    </location>
</feature>